<dbReference type="Proteomes" id="UP000887574">
    <property type="component" value="Unplaced"/>
</dbReference>
<evidence type="ECO:0000313" key="1">
    <source>
        <dbReference type="Proteomes" id="UP000887574"/>
    </source>
</evidence>
<accession>A0A915DG16</accession>
<protein>
    <submittedName>
        <fullName evidence="2">Uncharacterized protein</fullName>
    </submittedName>
</protein>
<reference evidence="2" key="1">
    <citation type="submission" date="2022-11" db="UniProtKB">
        <authorList>
            <consortium name="WormBaseParasite"/>
        </authorList>
    </citation>
    <scope>IDENTIFICATION</scope>
</reference>
<name>A0A915DG16_9BILA</name>
<dbReference type="WBParaSite" id="jg19492">
    <property type="protein sequence ID" value="jg19492"/>
    <property type="gene ID" value="jg19492"/>
</dbReference>
<evidence type="ECO:0000313" key="2">
    <source>
        <dbReference type="WBParaSite" id="jg19492"/>
    </source>
</evidence>
<keyword evidence="1" id="KW-1185">Reference proteome</keyword>
<proteinExistence type="predicted"/>
<dbReference type="AlphaFoldDB" id="A0A915DG16"/>
<organism evidence="1 2">
    <name type="scientific">Ditylenchus dipsaci</name>
    <dbReference type="NCBI Taxonomy" id="166011"/>
    <lineage>
        <taxon>Eukaryota</taxon>
        <taxon>Metazoa</taxon>
        <taxon>Ecdysozoa</taxon>
        <taxon>Nematoda</taxon>
        <taxon>Chromadorea</taxon>
        <taxon>Rhabditida</taxon>
        <taxon>Tylenchina</taxon>
        <taxon>Tylenchomorpha</taxon>
        <taxon>Sphaerularioidea</taxon>
        <taxon>Anguinidae</taxon>
        <taxon>Anguininae</taxon>
        <taxon>Ditylenchus</taxon>
    </lineage>
</organism>
<sequence>MNEQRQRRQERLRNQMRIFLRERIEEQQVMDAISLFSDKDYNYIRDMVHSAAICFNVNSNDETKNEGLKKHYEMMLEMFQKQMRTEKDPLVSRHRIHTEVLELVEDIKHNAAFEGYQTSLLYMAIAVGMFAIKSMNSSLVNRACYQVENLCSNIWLWEHVYTEDTIKIYCRNSDVIGIAEKMYLFETSIPCHNRTVVDSILPWTRSCKQWSGIDCEVLDEWGADGEVSTDDDLVKVLRVILPRKAAVRKFDEDEVQPLQTLIGFTGATHPHYAQSSDCIRSISMSVNVCAGVTVGRTEMELTQAASVDWTVQSLKRLKNYLL</sequence>